<reference evidence="1 2" key="1">
    <citation type="submission" date="2020-01" db="EMBL/GenBank/DDBJ databases">
        <title>Identification and distribution of gene clusters putatively required for synthesis of sphingolipid metabolism inhibitors in phylogenetically diverse species of the filamentous fungus Fusarium.</title>
        <authorList>
            <person name="Kim H.-S."/>
            <person name="Busman M."/>
            <person name="Brown D.W."/>
            <person name="Divon H."/>
            <person name="Uhlig S."/>
            <person name="Proctor R.H."/>
        </authorList>
    </citation>
    <scope>NUCLEOTIDE SEQUENCE [LARGE SCALE GENOMIC DNA]</scope>
    <source>
        <strain evidence="1 2">NRRL 20459</strain>
    </source>
</reference>
<dbReference type="EMBL" id="JAADYS010000383">
    <property type="protein sequence ID" value="KAF4470197.1"/>
    <property type="molecule type" value="Genomic_DNA"/>
</dbReference>
<evidence type="ECO:0000313" key="2">
    <source>
        <dbReference type="Proteomes" id="UP000554235"/>
    </source>
</evidence>
<gene>
    <name evidence="1" type="ORF">FALBO_2869</name>
</gene>
<dbReference type="Proteomes" id="UP000554235">
    <property type="component" value="Unassembled WGS sequence"/>
</dbReference>
<proteinExistence type="predicted"/>
<dbReference type="AlphaFoldDB" id="A0A8H4LIU4"/>
<accession>A0A8H4LIU4</accession>
<keyword evidence="2" id="KW-1185">Reference proteome</keyword>
<protein>
    <submittedName>
        <fullName evidence="1">Uncharacterized protein</fullName>
    </submittedName>
</protein>
<name>A0A8H4LIU4_9HYPO</name>
<comment type="caution">
    <text evidence="1">The sequence shown here is derived from an EMBL/GenBank/DDBJ whole genome shotgun (WGS) entry which is preliminary data.</text>
</comment>
<dbReference type="OrthoDB" id="4500473at2759"/>
<sequence>MDKCWFVLSQTHYPAPQEHDLDENGVVKQTEPICLGHFIKDLKHLDQVINSSGPEPFLLDMPIYHIPAVDFEWEKNRERGFDASATAEVPVAAAPGIAAKASLGFALRKTVRDYWQIEKLDTMVVQPSRAYINRCLETTQIAEFLEHNKLGSTWSIYMITGLKIIRGKSTHEMSHGGGRGIRGGPGIGIASIAGVSLDAGTSSAESTSVCEKHSNEFVWAVRLSKITKGLFDKRWTDKTVSRGATFNLKDSSDHIENVLLEEDLGTNEVLSVESSGGDDIIII</sequence>
<evidence type="ECO:0000313" key="1">
    <source>
        <dbReference type="EMBL" id="KAF4470197.1"/>
    </source>
</evidence>
<organism evidence="1 2">
    <name type="scientific">Fusarium albosuccineum</name>
    <dbReference type="NCBI Taxonomy" id="1237068"/>
    <lineage>
        <taxon>Eukaryota</taxon>
        <taxon>Fungi</taxon>
        <taxon>Dikarya</taxon>
        <taxon>Ascomycota</taxon>
        <taxon>Pezizomycotina</taxon>
        <taxon>Sordariomycetes</taxon>
        <taxon>Hypocreomycetidae</taxon>
        <taxon>Hypocreales</taxon>
        <taxon>Nectriaceae</taxon>
        <taxon>Fusarium</taxon>
        <taxon>Fusarium decemcellulare species complex</taxon>
    </lineage>
</organism>